<feature type="transmembrane region" description="Helical" evidence="8">
    <location>
        <begin position="271"/>
        <end position="292"/>
    </location>
</feature>
<evidence type="ECO:0000256" key="4">
    <source>
        <dbReference type="ARBA" id="ARBA00022692"/>
    </source>
</evidence>
<dbReference type="KEGG" id="ffu:CLAFUR5_13282"/>
<feature type="transmembrane region" description="Helical" evidence="8">
    <location>
        <begin position="238"/>
        <end position="259"/>
    </location>
</feature>
<protein>
    <recommendedName>
        <fullName evidence="11">Urea transporter</fullName>
    </recommendedName>
</protein>
<dbReference type="OrthoDB" id="6132759at2759"/>
<evidence type="ECO:0000256" key="8">
    <source>
        <dbReference type="SAM" id="Phobius"/>
    </source>
</evidence>
<keyword evidence="6 8" id="KW-0472">Membrane</keyword>
<evidence type="ECO:0000313" key="10">
    <source>
        <dbReference type="Proteomes" id="UP000756132"/>
    </source>
</evidence>
<feature type="region of interest" description="Disordered" evidence="7">
    <location>
        <begin position="362"/>
        <end position="394"/>
    </location>
</feature>
<feature type="transmembrane region" description="Helical" evidence="8">
    <location>
        <begin position="122"/>
        <end position="151"/>
    </location>
</feature>
<evidence type="ECO:0000256" key="1">
    <source>
        <dbReference type="ARBA" id="ARBA00004141"/>
    </source>
</evidence>
<dbReference type="InterPro" id="IPR001734">
    <property type="entry name" value="Na/solute_symporter"/>
</dbReference>
<comment type="subcellular location">
    <subcellularLocation>
        <location evidence="1">Membrane</location>
        <topology evidence="1">Multi-pass membrane protein</topology>
    </subcellularLocation>
</comment>
<feature type="transmembrane region" description="Helical" evidence="8">
    <location>
        <begin position="20"/>
        <end position="40"/>
    </location>
</feature>
<evidence type="ECO:0000256" key="6">
    <source>
        <dbReference type="ARBA" id="ARBA00023136"/>
    </source>
</evidence>
<sequence length="394" mass="41777">MVAELSALQQVVNLLTGLNGLPAVIVQCFITTIYTAAGGFRVSFVTDNVQGAMVLLFLIIGTVTIAVTVNIDTSLIPVSNYLEPSLLGWQLIYVLPVAILTNDFFLSGFWMRAFASKTDKDLWIGVCISAVVVTIVATLVGVSGLIAGWSGVLGVPPVASGMELFTLLGTLPAWVVGIILVMVVTLSTAAFDSLQSALISTGSNDFFRNKLNIWIVRLIVVILIVPTVVVALKSPSVLQIYLISDIISASIIPCLVIGLSSKAYFWRGFEVVVGGLGGILSVFFFGLVYYDGNASRAGNLLILTEGLYASDWSVFGAFVAAPVGGLLFAIAGCASRLGFEWAMAKVRGTRFTALDRDEAPAAAFEPEERYSVDDAASAGPSHGRKSGVMFTKQP</sequence>
<dbReference type="PROSITE" id="PS50283">
    <property type="entry name" value="NA_SOLUT_SYMP_3"/>
    <property type="match status" value="1"/>
</dbReference>
<reference evidence="9" key="1">
    <citation type="submission" date="2021-12" db="EMBL/GenBank/DDBJ databases">
        <authorList>
            <person name="Zaccaron A."/>
            <person name="Stergiopoulos I."/>
        </authorList>
    </citation>
    <scope>NUCLEOTIDE SEQUENCE</scope>
    <source>
        <strain evidence="9">Race5_Kim</strain>
    </source>
</reference>
<dbReference type="RefSeq" id="XP_047767794.1">
    <property type="nucleotide sequence ID" value="XM_047912430.1"/>
</dbReference>
<proteinExistence type="inferred from homology"/>
<dbReference type="GO" id="GO:0015606">
    <property type="term" value="F:spermidine transmembrane transporter activity"/>
    <property type="evidence" value="ECO:0007669"/>
    <property type="project" value="TreeGrafter"/>
</dbReference>
<evidence type="ECO:0000256" key="7">
    <source>
        <dbReference type="SAM" id="MobiDB-lite"/>
    </source>
</evidence>
<accession>A0A9Q8PJ57</accession>
<feature type="transmembrane region" description="Helical" evidence="8">
    <location>
        <begin position="91"/>
        <end position="110"/>
    </location>
</feature>
<evidence type="ECO:0008006" key="11">
    <source>
        <dbReference type="Google" id="ProtNLM"/>
    </source>
</evidence>
<feature type="transmembrane region" description="Helical" evidence="8">
    <location>
        <begin position="171"/>
        <end position="191"/>
    </location>
</feature>
<dbReference type="PANTHER" id="PTHR48086">
    <property type="entry name" value="SODIUM/PROLINE SYMPORTER-RELATED"/>
    <property type="match status" value="1"/>
</dbReference>
<evidence type="ECO:0000313" key="9">
    <source>
        <dbReference type="EMBL" id="UJO23428.1"/>
    </source>
</evidence>
<keyword evidence="10" id="KW-1185">Reference proteome</keyword>
<dbReference type="GeneID" id="71993160"/>
<reference evidence="9" key="2">
    <citation type="journal article" date="2022" name="Microb. Genom.">
        <title>A chromosome-scale genome assembly of the tomato pathogen Cladosporium fulvum reveals a compartmentalized genome architecture and the presence of a dispensable chromosome.</title>
        <authorList>
            <person name="Zaccaron A.Z."/>
            <person name="Chen L.H."/>
            <person name="Samaras A."/>
            <person name="Stergiopoulos I."/>
        </authorList>
    </citation>
    <scope>NUCLEOTIDE SEQUENCE</scope>
    <source>
        <strain evidence="9">Race5_Kim</strain>
    </source>
</reference>
<dbReference type="AlphaFoldDB" id="A0A9Q8PJ57"/>
<dbReference type="Gene3D" id="1.20.1730.10">
    <property type="entry name" value="Sodium/glucose cotransporter"/>
    <property type="match status" value="1"/>
</dbReference>
<name>A0A9Q8PJ57_PASFU</name>
<dbReference type="EMBL" id="CP090173">
    <property type="protein sequence ID" value="UJO23428.1"/>
    <property type="molecule type" value="Genomic_DNA"/>
</dbReference>
<dbReference type="GO" id="GO:0005886">
    <property type="term" value="C:plasma membrane"/>
    <property type="evidence" value="ECO:0007669"/>
    <property type="project" value="TreeGrafter"/>
</dbReference>
<dbReference type="PANTHER" id="PTHR48086:SF10">
    <property type="entry name" value="AGR155CP"/>
    <property type="match status" value="1"/>
</dbReference>
<dbReference type="InterPro" id="IPR038377">
    <property type="entry name" value="Na/Glc_symporter_sf"/>
</dbReference>
<evidence type="ECO:0000256" key="2">
    <source>
        <dbReference type="ARBA" id="ARBA00006434"/>
    </source>
</evidence>
<comment type="similarity">
    <text evidence="2">Belongs to the sodium:solute symporter (SSF) (TC 2.A.21) family.</text>
</comment>
<keyword evidence="3" id="KW-0813">Transport</keyword>
<keyword evidence="5 8" id="KW-1133">Transmembrane helix</keyword>
<dbReference type="Proteomes" id="UP000756132">
    <property type="component" value="Chromosome 11"/>
</dbReference>
<evidence type="ECO:0000256" key="5">
    <source>
        <dbReference type="ARBA" id="ARBA00022989"/>
    </source>
</evidence>
<keyword evidence="4 8" id="KW-0812">Transmembrane</keyword>
<feature type="transmembrane region" description="Helical" evidence="8">
    <location>
        <begin position="312"/>
        <end position="337"/>
    </location>
</feature>
<dbReference type="InterPro" id="IPR050277">
    <property type="entry name" value="Sodium:Solute_Symporter"/>
</dbReference>
<feature type="transmembrane region" description="Helical" evidence="8">
    <location>
        <begin position="52"/>
        <end position="71"/>
    </location>
</feature>
<evidence type="ECO:0000256" key="3">
    <source>
        <dbReference type="ARBA" id="ARBA00022448"/>
    </source>
</evidence>
<gene>
    <name evidence="9" type="ORF">CLAFUR5_13282</name>
</gene>
<feature type="transmembrane region" description="Helical" evidence="8">
    <location>
        <begin position="211"/>
        <end position="232"/>
    </location>
</feature>
<organism evidence="9 10">
    <name type="scientific">Passalora fulva</name>
    <name type="common">Tomato leaf mold</name>
    <name type="synonym">Cladosporium fulvum</name>
    <dbReference type="NCBI Taxonomy" id="5499"/>
    <lineage>
        <taxon>Eukaryota</taxon>
        <taxon>Fungi</taxon>
        <taxon>Dikarya</taxon>
        <taxon>Ascomycota</taxon>
        <taxon>Pezizomycotina</taxon>
        <taxon>Dothideomycetes</taxon>
        <taxon>Dothideomycetidae</taxon>
        <taxon>Mycosphaerellales</taxon>
        <taxon>Mycosphaerellaceae</taxon>
        <taxon>Fulvia</taxon>
    </lineage>
</organism>